<dbReference type="EMBL" id="JACVVK020000004">
    <property type="protein sequence ID" value="KAK7507393.1"/>
    <property type="molecule type" value="Genomic_DNA"/>
</dbReference>
<sequence length="276" mass="30967">MRFRATGYVLDDAACQSYRGVTSLNHYGTNRSITSQGKLNHSKNVCPFTEAAGGLSFYPSLACDRPLFLCPWTAERLPCPVIYTLSVRFSLGNAVSVCLRLVSLQTFKDGVVEDLSHPTSPKDFLLIVQTFKDGEVEDLSHPTSPKDFLLIVQTFKDGEVEDLSHSTSPKDFLLIVQTFKDGEVEDLSHPTSLKHFLLIVQTFKDGEVEDLCHPTSLKHFLLIVQTFKDGEVEDLSHPTSLKHFLLIELTLRTEKWKNPVPSYIAQDFFVVDSADL</sequence>
<name>A0ABD0M837_9CAEN</name>
<dbReference type="AlphaFoldDB" id="A0ABD0M837"/>
<keyword evidence="2" id="KW-1185">Reference proteome</keyword>
<evidence type="ECO:0000313" key="2">
    <source>
        <dbReference type="Proteomes" id="UP001519460"/>
    </source>
</evidence>
<gene>
    <name evidence="1" type="ORF">BaRGS_00001328</name>
</gene>
<organism evidence="1 2">
    <name type="scientific">Batillaria attramentaria</name>
    <dbReference type="NCBI Taxonomy" id="370345"/>
    <lineage>
        <taxon>Eukaryota</taxon>
        <taxon>Metazoa</taxon>
        <taxon>Spiralia</taxon>
        <taxon>Lophotrochozoa</taxon>
        <taxon>Mollusca</taxon>
        <taxon>Gastropoda</taxon>
        <taxon>Caenogastropoda</taxon>
        <taxon>Sorbeoconcha</taxon>
        <taxon>Cerithioidea</taxon>
        <taxon>Batillariidae</taxon>
        <taxon>Batillaria</taxon>
    </lineage>
</organism>
<proteinExistence type="predicted"/>
<accession>A0ABD0M837</accession>
<reference evidence="1 2" key="1">
    <citation type="journal article" date="2023" name="Sci. Data">
        <title>Genome assembly of the Korean intertidal mud-creeper Batillaria attramentaria.</title>
        <authorList>
            <person name="Patra A.K."/>
            <person name="Ho P.T."/>
            <person name="Jun S."/>
            <person name="Lee S.J."/>
            <person name="Kim Y."/>
            <person name="Won Y.J."/>
        </authorList>
    </citation>
    <scope>NUCLEOTIDE SEQUENCE [LARGE SCALE GENOMIC DNA]</scope>
    <source>
        <strain evidence="1">Wonlab-2016</strain>
    </source>
</reference>
<evidence type="ECO:0000313" key="1">
    <source>
        <dbReference type="EMBL" id="KAK7507393.1"/>
    </source>
</evidence>
<comment type="caution">
    <text evidence="1">The sequence shown here is derived from an EMBL/GenBank/DDBJ whole genome shotgun (WGS) entry which is preliminary data.</text>
</comment>
<dbReference type="Proteomes" id="UP001519460">
    <property type="component" value="Unassembled WGS sequence"/>
</dbReference>
<protein>
    <submittedName>
        <fullName evidence="1">Uncharacterized protein</fullName>
    </submittedName>
</protein>